<protein>
    <submittedName>
        <fullName evidence="1">Uncharacterized protein</fullName>
    </submittedName>
</protein>
<dbReference type="EMBL" id="GISG01227462">
    <property type="protein sequence ID" value="MBA4665511.1"/>
    <property type="molecule type" value="Transcribed_RNA"/>
</dbReference>
<proteinExistence type="predicted"/>
<evidence type="ECO:0000313" key="1">
    <source>
        <dbReference type="EMBL" id="MBA4665509.1"/>
    </source>
</evidence>
<name>A0A7C9EPU9_OPUST</name>
<reference evidence="1" key="2">
    <citation type="submission" date="2020-07" db="EMBL/GenBank/DDBJ databases">
        <authorList>
            <person name="Vera ALvarez R."/>
            <person name="Arias-Moreno D.M."/>
            <person name="Jimenez-Jacinto V."/>
            <person name="Jimenez-Bremont J.F."/>
            <person name="Swaminathan K."/>
            <person name="Moose S.P."/>
            <person name="Guerrero-Gonzalez M.L."/>
            <person name="Marino-Ramirez L."/>
            <person name="Landsman D."/>
            <person name="Rodriguez-Kessler M."/>
            <person name="Delgado-Sanchez P."/>
        </authorList>
    </citation>
    <scope>NUCLEOTIDE SEQUENCE</scope>
    <source>
        <tissue evidence="1">Cladode</tissue>
    </source>
</reference>
<accession>A0A7C9EPU9</accession>
<dbReference type="AlphaFoldDB" id="A0A7C9EPU9"/>
<sequence>MQHITTEDLPSAGTIWSRFSRSHLTSSSFSIGWTPPVLSGSSFICLTLCTRLSALWALLTPALTRNPNFKSSLTVRDPTLPVAPATNTVSSSLELTSSEVPSTVAELTLAATGSR</sequence>
<dbReference type="EMBL" id="GISG01227455">
    <property type="protein sequence ID" value="MBA4665507.1"/>
    <property type="molecule type" value="Transcribed_RNA"/>
</dbReference>
<reference evidence="1" key="1">
    <citation type="journal article" date="2013" name="J. Plant Res.">
        <title>Effect of fungi and light on seed germination of three Opuntia species from semiarid lands of central Mexico.</title>
        <authorList>
            <person name="Delgado-Sanchez P."/>
            <person name="Jimenez-Bremont J.F."/>
            <person name="Guerrero-Gonzalez Mde L."/>
            <person name="Flores J."/>
        </authorList>
    </citation>
    <scope>NUCLEOTIDE SEQUENCE</scope>
    <source>
        <tissue evidence="1">Cladode</tissue>
    </source>
</reference>
<dbReference type="EMBL" id="GISG01227459">
    <property type="protein sequence ID" value="MBA4665509.1"/>
    <property type="molecule type" value="Transcribed_RNA"/>
</dbReference>
<organism evidence="1">
    <name type="scientific">Opuntia streptacantha</name>
    <name type="common">Prickly pear cactus</name>
    <name type="synonym">Opuntia cardona</name>
    <dbReference type="NCBI Taxonomy" id="393608"/>
    <lineage>
        <taxon>Eukaryota</taxon>
        <taxon>Viridiplantae</taxon>
        <taxon>Streptophyta</taxon>
        <taxon>Embryophyta</taxon>
        <taxon>Tracheophyta</taxon>
        <taxon>Spermatophyta</taxon>
        <taxon>Magnoliopsida</taxon>
        <taxon>eudicotyledons</taxon>
        <taxon>Gunneridae</taxon>
        <taxon>Pentapetalae</taxon>
        <taxon>Caryophyllales</taxon>
        <taxon>Cactineae</taxon>
        <taxon>Cactaceae</taxon>
        <taxon>Opuntioideae</taxon>
        <taxon>Opuntia</taxon>
    </lineage>
</organism>